<organism evidence="2 3">
    <name type="scientific">Amycolatopsis acididurans</name>
    <dbReference type="NCBI Taxonomy" id="2724524"/>
    <lineage>
        <taxon>Bacteria</taxon>
        <taxon>Bacillati</taxon>
        <taxon>Actinomycetota</taxon>
        <taxon>Actinomycetes</taxon>
        <taxon>Pseudonocardiales</taxon>
        <taxon>Pseudonocardiaceae</taxon>
        <taxon>Amycolatopsis</taxon>
    </lineage>
</organism>
<feature type="region of interest" description="Disordered" evidence="1">
    <location>
        <begin position="1"/>
        <end position="51"/>
    </location>
</feature>
<evidence type="ECO:0000313" key="2">
    <source>
        <dbReference type="EMBL" id="NKQ54442.1"/>
    </source>
</evidence>
<feature type="compositionally biased region" description="Basic residues" evidence="1">
    <location>
        <begin position="35"/>
        <end position="51"/>
    </location>
</feature>
<reference evidence="2 3" key="1">
    <citation type="submission" date="2020-04" db="EMBL/GenBank/DDBJ databases">
        <title>Novel species.</title>
        <authorList>
            <person name="Teo W.F.A."/>
            <person name="Lipun K."/>
            <person name="Srisuk N."/>
            <person name="Duangmal K."/>
        </authorList>
    </citation>
    <scope>NUCLEOTIDE SEQUENCE [LARGE SCALE GENOMIC DNA]</scope>
    <source>
        <strain evidence="2 3">K13G38</strain>
    </source>
</reference>
<sequence length="51" mass="5625">MPTIETAVPSRVVTLNRPPHRAPAQELPRLPLRSAGHRPRPLAVRRKAAQG</sequence>
<evidence type="ECO:0000313" key="3">
    <source>
        <dbReference type="Proteomes" id="UP000715441"/>
    </source>
</evidence>
<protein>
    <submittedName>
        <fullName evidence="2">Uncharacterized protein</fullName>
    </submittedName>
</protein>
<evidence type="ECO:0000256" key="1">
    <source>
        <dbReference type="SAM" id="MobiDB-lite"/>
    </source>
</evidence>
<dbReference type="Proteomes" id="UP000715441">
    <property type="component" value="Unassembled WGS sequence"/>
</dbReference>
<dbReference type="EMBL" id="JAAXLS010000009">
    <property type="protein sequence ID" value="NKQ54442.1"/>
    <property type="molecule type" value="Genomic_DNA"/>
</dbReference>
<gene>
    <name evidence="2" type="ORF">HFP15_16295</name>
</gene>
<proteinExistence type="predicted"/>
<comment type="caution">
    <text evidence="2">The sequence shown here is derived from an EMBL/GenBank/DDBJ whole genome shotgun (WGS) entry which is preliminary data.</text>
</comment>
<accession>A0ABX1J820</accession>
<dbReference type="RefSeq" id="WP_168516338.1">
    <property type="nucleotide sequence ID" value="NZ_JAAXLS010000009.1"/>
</dbReference>
<keyword evidence="3" id="KW-1185">Reference proteome</keyword>
<name>A0ABX1J820_9PSEU</name>